<sequence>MQRPDTPDGLFRDGNPSIGELGTTLSAAWLNAVQAELISVLADRGITVDPAKSNQLLDAIKKIAWGGTGAARPTTLAGYGITDATAVNHSHPGSIGVGTDAPSSYTHGGSNVVCEVKNAMANINSQAHSILTSGADLPNSAVGTLTWVNPRGLLAFIAARTGSSYDGANAATRHVEIELRALRAGISVSRYRIAESGNQVWNTPTPTTDDGTPFQFYGAVRADSPAAGANNNLLATTAWVRALLGNKASFSANDWMQIGPLIIQWVEVTPSAGAQVGDLNGTAFNGNNYLITLPTAFPNGVLRIIPGIEMQDDTSDVAASVAARRVSNGQIRLMAGEWAAKQQNIKLTAVVIGW</sequence>
<evidence type="ECO:0000313" key="1">
    <source>
        <dbReference type="EMBL" id="MXR36698.1"/>
    </source>
</evidence>
<name>A0A845BND6_9NEIS</name>
<organism evidence="1 2">
    <name type="scientific">Craterilacuibacter sinensis</name>
    <dbReference type="NCBI Taxonomy" id="2686017"/>
    <lineage>
        <taxon>Bacteria</taxon>
        <taxon>Pseudomonadati</taxon>
        <taxon>Pseudomonadota</taxon>
        <taxon>Betaproteobacteria</taxon>
        <taxon>Neisseriales</taxon>
        <taxon>Neisseriaceae</taxon>
        <taxon>Craterilacuibacter</taxon>
    </lineage>
</organism>
<dbReference type="AlphaFoldDB" id="A0A845BND6"/>
<gene>
    <name evidence="1" type="ORF">GQF02_06915</name>
</gene>
<dbReference type="Proteomes" id="UP000467214">
    <property type="component" value="Unassembled WGS sequence"/>
</dbReference>
<comment type="caution">
    <text evidence="1">The sequence shown here is derived from an EMBL/GenBank/DDBJ whole genome shotgun (WGS) entry which is preliminary data.</text>
</comment>
<dbReference type="Gene3D" id="2.60.40.3940">
    <property type="match status" value="1"/>
</dbReference>
<proteinExistence type="predicted"/>
<protein>
    <recommendedName>
        <fullName evidence="3">Phage tail protein</fullName>
    </recommendedName>
</protein>
<dbReference type="RefSeq" id="WP_160795855.1">
    <property type="nucleotide sequence ID" value="NZ_WSSB01000005.1"/>
</dbReference>
<accession>A0A845BND6</accession>
<evidence type="ECO:0008006" key="3">
    <source>
        <dbReference type="Google" id="ProtNLM"/>
    </source>
</evidence>
<evidence type="ECO:0000313" key="2">
    <source>
        <dbReference type="Proteomes" id="UP000467214"/>
    </source>
</evidence>
<dbReference type="EMBL" id="WSSB01000005">
    <property type="protein sequence ID" value="MXR36698.1"/>
    <property type="molecule type" value="Genomic_DNA"/>
</dbReference>
<reference evidence="1 2" key="1">
    <citation type="submission" date="2019-12" db="EMBL/GenBank/DDBJ databases">
        <title>Neisseriaceae gen. nov. sp. Genome sequencing and assembly.</title>
        <authorList>
            <person name="Liu Z."/>
            <person name="Li A."/>
        </authorList>
    </citation>
    <scope>NUCLEOTIDE SEQUENCE [LARGE SCALE GENOMIC DNA]</scope>
    <source>
        <strain evidence="1 2">B2N2-7</strain>
    </source>
</reference>
<keyword evidence="2" id="KW-1185">Reference proteome</keyword>